<dbReference type="Pfam" id="PF00117">
    <property type="entry name" value="GATase"/>
    <property type="match status" value="1"/>
</dbReference>
<dbReference type="GO" id="GO:0000162">
    <property type="term" value="P:L-tryptophan biosynthetic process"/>
    <property type="evidence" value="ECO:0007669"/>
    <property type="project" value="TreeGrafter"/>
</dbReference>
<accession>A0A6L3ZHN8</accession>
<evidence type="ECO:0000313" key="4">
    <source>
        <dbReference type="Proteomes" id="UP000484164"/>
    </source>
</evidence>
<dbReference type="Proteomes" id="UP000484164">
    <property type="component" value="Unassembled WGS sequence"/>
</dbReference>
<dbReference type="PRINTS" id="PR00097">
    <property type="entry name" value="ANTSNTHASEII"/>
</dbReference>
<evidence type="ECO:0000256" key="1">
    <source>
        <dbReference type="ARBA" id="ARBA00022962"/>
    </source>
</evidence>
<feature type="domain" description="Glutamine amidotransferase" evidence="2">
    <location>
        <begin position="4"/>
        <end position="187"/>
    </location>
</feature>
<dbReference type="InterPro" id="IPR050472">
    <property type="entry name" value="Anth_synth/Amidotransfase"/>
</dbReference>
<dbReference type="GO" id="GO:0046654">
    <property type="term" value="P:tetrahydrofolate biosynthetic process"/>
    <property type="evidence" value="ECO:0007669"/>
    <property type="project" value="TreeGrafter"/>
</dbReference>
<protein>
    <submittedName>
        <fullName evidence="3">Aminodeoxychorismate/anthranilate synthase component II</fullName>
    </submittedName>
</protein>
<evidence type="ECO:0000259" key="2">
    <source>
        <dbReference type="Pfam" id="PF00117"/>
    </source>
</evidence>
<dbReference type="PRINTS" id="PR00096">
    <property type="entry name" value="GATASE"/>
</dbReference>
<dbReference type="SUPFAM" id="SSF52317">
    <property type="entry name" value="Class I glutamine amidotransferase-like"/>
    <property type="match status" value="1"/>
</dbReference>
<sequence>MKMLLIDNYDSFTFNLVHDLERVSTEVSVQVLRNDALEGVDFTMFDRIVLSPGPGLPSESGALMSALEEIRNLKIPVLGICLGLQAMVEITGGRLYNLKSVRHGVPFTVELSDSNLFAEIPHKTEVGLYHSWAAVESELPADWKVLGRSEEGVIMAIQHTTLPWVAFQFHPESILTKFGRVFLSNWVTTAPVCDSART</sequence>
<dbReference type="PRINTS" id="PR00099">
    <property type="entry name" value="CPSGATASE"/>
</dbReference>
<dbReference type="EMBL" id="WBVQ01000001">
    <property type="protein sequence ID" value="KAB2817371.1"/>
    <property type="molecule type" value="Genomic_DNA"/>
</dbReference>
<organism evidence="3 4">
    <name type="scientific">Phaeocystidibacter marisrubri</name>
    <dbReference type="NCBI Taxonomy" id="1577780"/>
    <lineage>
        <taxon>Bacteria</taxon>
        <taxon>Pseudomonadati</taxon>
        <taxon>Bacteroidota</taxon>
        <taxon>Flavobacteriia</taxon>
        <taxon>Flavobacteriales</taxon>
        <taxon>Phaeocystidibacteraceae</taxon>
        <taxon>Phaeocystidibacter</taxon>
    </lineage>
</organism>
<comment type="caution">
    <text evidence="3">The sequence shown here is derived from an EMBL/GenBank/DDBJ whole genome shotgun (WGS) entry which is preliminary data.</text>
</comment>
<dbReference type="GO" id="GO:0046820">
    <property type="term" value="F:4-amino-4-deoxychorismate synthase activity"/>
    <property type="evidence" value="ECO:0007669"/>
    <property type="project" value="TreeGrafter"/>
</dbReference>
<dbReference type="NCBIfam" id="TIGR00566">
    <property type="entry name" value="trpG_papA"/>
    <property type="match status" value="1"/>
</dbReference>
<keyword evidence="4" id="KW-1185">Reference proteome</keyword>
<reference evidence="3 4" key="1">
    <citation type="submission" date="2019-10" db="EMBL/GenBank/DDBJ databases">
        <title>Genome sequence of Phaeocystidibacter marisrubri JCM30614 (type strain).</title>
        <authorList>
            <person name="Bowman J.P."/>
        </authorList>
    </citation>
    <scope>NUCLEOTIDE SEQUENCE [LARGE SCALE GENOMIC DNA]</scope>
    <source>
        <strain evidence="3 4">JCM 30614</strain>
    </source>
</reference>
<dbReference type="InterPro" id="IPR029062">
    <property type="entry name" value="Class_I_gatase-like"/>
</dbReference>
<dbReference type="InterPro" id="IPR017926">
    <property type="entry name" value="GATASE"/>
</dbReference>
<proteinExistence type="predicted"/>
<dbReference type="RefSeq" id="WP_151691942.1">
    <property type="nucleotide sequence ID" value="NZ_BMGX01000002.1"/>
</dbReference>
<dbReference type="AlphaFoldDB" id="A0A6L3ZHN8"/>
<dbReference type="GO" id="GO:0005829">
    <property type="term" value="C:cytosol"/>
    <property type="evidence" value="ECO:0007669"/>
    <property type="project" value="TreeGrafter"/>
</dbReference>
<name>A0A6L3ZHN8_9FLAO</name>
<gene>
    <name evidence="3" type="ORF">F8C82_02965</name>
</gene>
<dbReference type="CDD" id="cd01743">
    <property type="entry name" value="GATase1_Anthranilate_Synthase"/>
    <property type="match status" value="1"/>
</dbReference>
<dbReference type="OrthoDB" id="9786812at2"/>
<keyword evidence="1" id="KW-0315">Glutamine amidotransferase</keyword>
<dbReference type="InterPro" id="IPR006221">
    <property type="entry name" value="TrpG/PapA_dom"/>
</dbReference>
<dbReference type="PANTHER" id="PTHR43418:SF4">
    <property type="entry name" value="MULTIFUNCTIONAL TRYPTOPHAN BIOSYNTHESIS PROTEIN"/>
    <property type="match status" value="1"/>
</dbReference>
<evidence type="ECO:0000313" key="3">
    <source>
        <dbReference type="EMBL" id="KAB2817371.1"/>
    </source>
</evidence>
<dbReference type="PANTHER" id="PTHR43418">
    <property type="entry name" value="MULTIFUNCTIONAL TRYPTOPHAN BIOSYNTHESIS PROTEIN-RELATED"/>
    <property type="match status" value="1"/>
</dbReference>
<dbReference type="PROSITE" id="PS51273">
    <property type="entry name" value="GATASE_TYPE_1"/>
    <property type="match status" value="1"/>
</dbReference>
<dbReference type="Gene3D" id="3.40.50.880">
    <property type="match status" value="1"/>
</dbReference>
<dbReference type="GO" id="GO:0004049">
    <property type="term" value="F:anthranilate synthase activity"/>
    <property type="evidence" value="ECO:0007669"/>
    <property type="project" value="TreeGrafter"/>
</dbReference>